<dbReference type="InterPro" id="IPR024445">
    <property type="entry name" value="Tnp_ISXO2-like"/>
</dbReference>
<dbReference type="NCBIfam" id="NF033547">
    <property type="entry name" value="transpos_IS1595"/>
    <property type="match status" value="1"/>
</dbReference>
<dbReference type="AlphaFoldDB" id="A0A2T2X2I5"/>
<gene>
    <name evidence="3" type="ORF">C7B43_09650</name>
</gene>
<sequence length="166" mass="18546">MELDDACFGGVSHGPGKRGRGTDQDPTLVGVSLNEQGHPQYGFLEKVPDLTQDTVTQRLQEQVEPQSTWRTDGAEAYAQAAKALKATLEVTRSTDPQAAEVFHWVNVFISNAKAFLDGTYHGRGRTRRPLYFAEFVYRFNRRHFGSRLPERLLLACGSAHPHPYGT</sequence>
<evidence type="ECO:0000313" key="3">
    <source>
        <dbReference type="EMBL" id="PSR28668.1"/>
    </source>
</evidence>
<evidence type="ECO:0000259" key="2">
    <source>
        <dbReference type="SMART" id="SM01126"/>
    </source>
</evidence>
<dbReference type="Pfam" id="PF12762">
    <property type="entry name" value="DDE_Tnp_IS1595"/>
    <property type="match status" value="1"/>
</dbReference>
<name>A0A2T2X2I5_9FIRM</name>
<reference evidence="3 4" key="1">
    <citation type="journal article" date="2014" name="BMC Genomics">
        <title>Comparison of environmental and isolate Sulfobacillus genomes reveals diverse carbon, sulfur, nitrogen, and hydrogen metabolisms.</title>
        <authorList>
            <person name="Justice N.B."/>
            <person name="Norman A."/>
            <person name="Brown C.T."/>
            <person name="Singh A."/>
            <person name="Thomas B.C."/>
            <person name="Banfield J.F."/>
        </authorList>
    </citation>
    <scope>NUCLEOTIDE SEQUENCE [LARGE SCALE GENOMIC DNA]</scope>
    <source>
        <strain evidence="3">AMDSBA1</strain>
    </source>
</reference>
<organism evidence="3 4">
    <name type="scientific">Sulfobacillus benefaciens</name>
    <dbReference type="NCBI Taxonomy" id="453960"/>
    <lineage>
        <taxon>Bacteria</taxon>
        <taxon>Bacillati</taxon>
        <taxon>Bacillota</taxon>
        <taxon>Clostridia</taxon>
        <taxon>Eubacteriales</taxon>
        <taxon>Clostridiales Family XVII. Incertae Sedis</taxon>
        <taxon>Sulfobacillus</taxon>
    </lineage>
</organism>
<accession>A0A2T2X2I5</accession>
<dbReference type="SMART" id="SM01126">
    <property type="entry name" value="DDE_Tnp_IS1595"/>
    <property type="match status" value="1"/>
</dbReference>
<evidence type="ECO:0000313" key="4">
    <source>
        <dbReference type="Proteomes" id="UP000242699"/>
    </source>
</evidence>
<proteinExistence type="predicted"/>
<dbReference type="Proteomes" id="UP000242699">
    <property type="component" value="Unassembled WGS sequence"/>
</dbReference>
<comment type="caution">
    <text evidence="3">The sequence shown here is derived from an EMBL/GenBank/DDBJ whole genome shotgun (WGS) entry which is preliminary data.</text>
</comment>
<feature type="region of interest" description="Disordered" evidence="1">
    <location>
        <begin position="1"/>
        <end position="26"/>
    </location>
</feature>
<evidence type="ECO:0000256" key="1">
    <source>
        <dbReference type="SAM" id="MobiDB-lite"/>
    </source>
</evidence>
<dbReference type="EMBL" id="PXYT01000019">
    <property type="protein sequence ID" value="PSR28668.1"/>
    <property type="molecule type" value="Genomic_DNA"/>
</dbReference>
<feature type="domain" description="ISXO2-like transposase" evidence="2">
    <location>
        <begin position="2"/>
        <end position="140"/>
    </location>
</feature>
<protein>
    <recommendedName>
        <fullName evidence="2">ISXO2-like transposase domain-containing protein</fullName>
    </recommendedName>
</protein>